<dbReference type="GO" id="GO:0006567">
    <property type="term" value="P:L-threonine catabolic process"/>
    <property type="evidence" value="ECO:0007669"/>
    <property type="project" value="TreeGrafter"/>
</dbReference>
<comment type="caution">
    <text evidence="8">The sequence shown here is derived from an EMBL/GenBank/DDBJ whole genome shotgun (WGS) entry which is preliminary data.</text>
</comment>
<dbReference type="EMBL" id="BMAT01003494">
    <property type="protein sequence ID" value="GFS26697.1"/>
    <property type="molecule type" value="Genomic_DNA"/>
</dbReference>
<keyword evidence="3" id="KW-0663">Pyridoxal phosphate</keyword>
<evidence type="ECO:0000256" key="2">
    <source>
        <dbReference type="ARBA" id="ARBA00010869"/>
    </source>
</evidence>
<dbReference type="AlphaFoldDB" id="A0AAV4K0J3"/>
<evidence type="ECO:0000313" key="8">
    <source>
        <dbReference type="EMBL" id="GFS26697.1"/>
    </source>
</evidence>
<dbReference type="InterPro" id="IPR050147">
    <property type="entry name" value="Ser/Thr_Dehydratase"/>
</dbReference>
<keyword evidence="9" id="KW-1185">Reference proteome</keyword>
<evidence type="ECO:0000256" key="6">
    <source>
        <dbReference type="ARBA" id="ARBA00042605"/>
    </source>
</evidence>
<dbReference type="GO" id="GO:0006565">
    <property type="term" value="P:L-serine catabolic process"/>
    <property type="evidence" value="ECO:0007669"/>
    <property type="project" value="TreeGrafter"/>
</dbReference>
<proteinExistence type="inferred from homology"/>
<sequence>MLGNIFLRSTSTPRSLSSFTAGGEQRKMIKGVENVTLQDIQQARVNIAGSVTKTPLIPLNLPFEETGCREIFLKLENLQPIGSFKIRGACNAICTLPKESLKDGVYTASAGNFAQGLAWNAKRLGVPCHVVMPDHAPDAKVKPTLDMGAGITKVKFDKWWEVVVNRKYEDFKGSFIHPVSEASVIAGNGTIGLEIFEDLPSVDSIVIPYGGGGLSAGIAIAAKALKPNVKVFACEVETAAPLSAALQKGQPVNCQYTPSFVDGMGSSEVLEEMWPLVKRVLDGSLVVSLRQVADAVRVLAERNHVIAEGAGAAPVAAALSGAAGDGNIVCVVSGGNIDVSKLVPILQGLIPGEKK</sequence>
<gene>
    <name evidence="8" type="ORF">ElyMa_001727100</name>
</gene>
<dbReference type="SUPFAM" id="SSF53686">
    <property type="entry name" value="Tryptophan synthase beta subunit-like PLP-dependent enzymes"/>
    <property type="match status" value="1"/>
</dbReference>
<dbReference type="CDD" id="cd01562">
    <property type="entry name" value="Thr-dehyd"/>
    <property type="match status" value="1"/>
</dbReference>
<dbReference type="InterPro" id="IPR036052">
    <property type="entry name" value="TrpB-like_PALP_sf"/>
</dbReference>
<evidence type="ECO:0000259" key="7">
    <source>
        <dbReference type="Pfam" id="PF00291"/>
    </source>
</evidence>
<evidence type="ECO:0000256" key="5">
    <source>
        <dbReference type="ARBA" id="ARBA00041766"/>
    </source>
</evidence>
<evidence type="ECO:0000256" key="1">
    <source>
        <dbReference type="ARBA" id="ARBA00001933"/>
    </source>
</evidence>
<evidence type="ECO:0000313" key="9">
    <source>
        <dbReference type="Proteomes" id="UP000762676"/>
    </source>
</evidence>
<keyword evidence="4" id="KW-0456">Lyase</keyword>
<comment type="cofactor">
    <cofactor evidence="1">
        <name>pyridoxal 5'-phosphate</name>
        <dbReference type="ChEBI" id="CHEBI:597326"/>
    </cofactor>
</comment>
<dbReference type="Pfam" id="PF00291">
    <property type="entry name" value="PALP"/>
    <property type="match status" value="1"/>
</dbReference>
<dbReference type="Gene3D" id="3.40.50.1100">
    <property type="match status" value="2"/>
</dbReference>
<dbReference type="Proteomes" id="UP000762676">
    <property type="component" value="Unassembled WGS sequence"/>
</dbReference>
<dbReference type="GO" id="GO:0003941">
    <property type="term" value="F:L-serine ammonia-lyase activity"/>
    <property type="evidence" value="ECO:0007669"/>
    <property type="project" value="TreeGrafter"/>
</dbReference>
<dbReference type="GO" id="GO:0004794">
    <property type="term" value="F:threonine deaminase activity"/>
    <property type="evidence" value="ECO:0007669"/>
    <property type="project" value="TreeGrafter"/>
</dbReference>
<dbReference type="PANTHER" id="PTHR48078">
    <property type="entry name" value="THREONINE DEHYDRATASE, MITOCHONDRIAL-RELATED"/>
    <property type="match status" value="1"/>
</dbReference>
<dbReference type="GO" id="GO:0009097">
    <property type="term" value="P:isoleucine biosynthetic process"/>
    <property type="evidence" value="ECO:0007669"/>
    <property type="project" value="TreeGrafter"/>
</dbReference>
<name>A0AAV4K0J3_9GAST</name>
<dbReference type="PANTHER" id="PTHR48078:SF6">
    <property type="entry name" value="L-THREONINE DEHYDRATASE CATABOLIC TDCB"/>
    <property type="match status" value="1"/>
</dbReference>
<protein>
    <recommendedName>
        <fullName evidence="5">L-serine deaminase</fullName>
    </recommendedName>
    <alternativeName>
        <fullName evidence="6">L-threonine dehydratase</fullName>
    </alternativeName>
</protein>
<reference evidence="8 9" key="1">
    <citation type="journal article" date="2021" name="Elife">
        <title>Chloroplast acquisition without the gene transfer in kleptoplastic sea slugs, Plakobranchus ocellatus.</title>
        <authorList>
            <person name="Maeda T."/>
            <person name="Takahashi S."/>
            <person name="Yoshida T."/>
            <person name="Shimamura S."/>
            <person name="Takaki Y."/>
            <person name="Nagai Y."/>
            <person name="Toyoda A."/>
            <person name="Suzuki Y."/>
            <person name="Arimoto A."/>
            <person name="Ishii H."/>
            <person name="Satoh N."/>
            <person name="Nishiyama T."/>
            <person name="Hasebe M."/>
            <person name="Maruyama T."/>
            <person name="Minagawa J."/>
            <person name="Obokata J."/>
            <person name="Shigenobu S."/>
        </authorList>
    </citation>
    <scope>NUCLEOTIDE SEQUENCE [LARGE SCALE GENOMIC DNA]</scope>
</reference>
<dbReference type="FunFam" id="3.40.50.1100:FF:000005">
    <property type="entry name" value="Threonine dehydratase catabolic"/>
    <property type="match status" value="1"/>
</dbReference>
<evidence type="ECO:0000256" key="3">
    <source>
        <dbReference type="ARBA" id="ARBA00022898"/>
    </source>
</evidence>
<comment type="similarity">
    <text evidence="2">Belongs to the serine/threonine dehydratase family.</text>
</comment>
<organism evidence="8 9">
    <name type="scientific">Elysia marginata</name>
    <dbReference type="NCBI Taxonomy" id="1093978"/>
    <lineage>
        <taxon>Eukaryota</taxon>
        <taxon>Metazoa</taxon>
        <taxon>Spiralia</taxon>
        <taxon>Lophotrochozoa</taxon>
        <taxon>Mollusca</taxon>
        <taxon>Gastropoda</taxon>
        <taxon>Heterobranchia</taxon>
        <taxon>Euthyneura</taxon>
        <taxon>Panpulmonata</taxon>
        <taxon>Sacoglossa</taxon>
        <taxon>Placobranchoidea</taxon>
        <taxon>Plakobranchidae</taxon>
        <taxon>Elysia</taxon>
    </lineage>
</organism>
<accession>A0AAV4K0J3</accession>
<evidence type="ECO:0000256" key="4">
    <source>
        <dbReference type="ARBA" id="ARBA00023239"/>
    </source>
</evidence>
<feature type="domain" description="Tryptophan synthase beta chain-like PALP" evidence="7">
    <location>
        <begin position="50"/>
        <end position="334"/>
    </location>
</feature>
<dbReference type="InterPro" id="IPR001926">
    <property type="entry name" value="TrpB-like_PALP"/>
</dbReference>